<comment type="caution">
    <text evidence="6">The sequence shown here is derived from an EMBL/GenBank/DDBJ whole genome shotgun (WGS) entry which is preliminary data.</text>
</comment>
<dbReference type="EMBL" id="JBEQNB010000026">
    <property type="protein sequence ID" value="MES0838247.1"/>
    <property type="molecule type" value="Genomic_DNA"/>
</dbReference>
<comment type="similarity">
    <text evidence="1">Belongs to the ABC transporter superfamily.</text>
</comment>
<keyword evidence="7" id="KW-1185">Reference proteome</keyword>
<dbReference type="InterPro" id="IPR017871">
    <property type="entry name" value="ABC_transporter-like_CS"/>
</dbReference>
<dbReference type="InterPro" id="IPR027417">
    <property type="entry name" value="P-loop_NTPase"/>
</dbReference>
<evidence type="ECO:0000259" key="5">
    <source>
        <dbReference type="PROSITE" id="PS50893"/>
    </source>
</evidence>
<dbReference type="InterPro" id="IPR003439">
    <property type="entry name" value="ABC_transporter-like_ATP-bd"/>
</dbReference>
<dbReference type="InterPro" id="IPR003593">
    <property type="entry name" value="AAA+_ATPase"/>
</dbReference>
<name>A0ABV2A4G5_9ACTN</name>
<sequence>MSHMITTHDLGKTYGDRTVVANLDLRVPEGCVYGFLGPNGSGKTTTMKMLLSLVRPTTGEIRIMGRPMERSTRRELLGRIGALIETPPSYEHLTGRENMRLVKRLLDLDDGRTTRAVRTVRLQDHLDKPVRDYSLGMRQRLGIAMALAREPRLLILDEPTNGLDPAGIEEIRRLLAQLAGDGTTVMVSSHLLGEIDRTATVLGILGEGRMLFQGTRDQLLARSTPDVLIDTPEPERATALAARWSAYRDGPAVRLPGLDRTDTAHVVAHLVHERVDVHGVRRDTQSLEDVFMDLTGGRGL</sequence>
<evidence type="ECO:0000256" key="2">
    <source>
        <dbReference type="ARBA" id="ARBA00022448"/>
    </source>
</evidence>
<protein>
    <submittedName>
        <fullName evidence="6">ATP-binding cassette domain-containing protein</fullName>
    </submittedName>
</protein>
<keyword evidence="3" id="KW-0547">Nucleotide-binding</keyword>
<evidence type="ECO:0000313" key="7">
    <source>
        <dbReference type="Proteomes" id="UP001432401"/>
    </source>
</evidence>
<feature type="domain" description="ABC transporter" evidence="5">
    <location>
        <begin position="5"/>
        <end position="232"/>
    </location>
</feature>
<dbReference type="SMART" id="SM00382">
    <property type="entry name" value="AAA"/>
    <property type="match status" value="1"/>
</dbReference>
<dbReference type="SUPFAM" id="SSF52540">
    <property type="entry name" value="P-loop containing nucleoside triphosphate hydrolases"/>
    <property type="match status" value="1"/>
</dbReference>
<evidence type="ECO:0000313" key="6">
    <source>
        <dbReference type="EMBL" id="MES0838247.1"/>
    </source>
</evidence>
<reference evidence="6 7" key="1">
    <citation type="submission" date="2024-06" db="EMBL/GenBank/DDBJ databases">
        <authorList>
            <person name="Bataeva Y.V."/>
            <person name="Grigorian L.N."/>
            <person name="Solomentsev V.I."/>
        </authorList>
    </citation>
    <scope>NUCLEOTIDE SEQUENCE [LARGE SCALE GENOMIC DNA]</scope>
    <source>
        <strain evidence="7">SCPM-O-B-12605 (RCAM04882)</strain>
    </source>
</reference>
<accession>A0ABV2A4G5</accession>
<evidence type="ECO:0000256" key="3">
    <source>
        <dbReference type="ARBA" id="ARBA00022741"/>
    </source>
</evidence>
<evidence type="ECO:0000256" key="4">
    <source>
        <dbReference type="ARBA" id="ARBA00022840"/>
    </source>
</evidence>
<gene>
    <name evidence="6" type="ORF">ABUK86_31085</name>
</gene>
<dbReference type="PROSITE" id="PS00211">
    <property type="entry name" value="ABC_TRANSPORTER_1"/>
    <property type="match status" value="1"/>
</dbReference>
<proteinExistence type="inferred from homology"/>
<keyword evidence="4 6" id="KW-0067">ATP-binding</keyword>
<keyword evidence="2" id="KW-0813">Transport</keyword>
<dbReference type="Gene3D" id="3.40.50.300">
    <property type="entry name" value="P-loop containing nucleotide triphosphate hydrolases"/>
    <property type="match status" value="1"/>
</dbReference>
<evidence type="ECO:0000256" key="1">
    <source>
        <dbReference type="ARBA" id="ARBA00005417"/>
    </source>
</evidence>
<dbReference type="PROSITE" id="PS50893">
    <property type="entry name" value="ABC_TRANSPORTER_2"/>
    <property type="match status" value="1"/>
</dbReference>
<dbReference type="GO" id="GO:0005524">
    <property type="term" value="F:ATP binding"/>
    <property type="evidence" value="ECO:0007669"/>
    <property type="project" value="UniProtKB-KW"/>
</dbReference>
<dbReference type="RefSeq" id="WP_352987021.1">
    <property type="nucleotide sequence ID" value="NZ_JBEQNA010000015.1"/>
</dbReference>
<dbReference type="PANTHER" id="PTHR43335:SF4">
    <property type="entry name" value="ABC TRANSPORTER, ATP-BINDING PROTEIN"/>
    <property type="match status" value="1"/>
</dbReference>
<organism evidence="6 7">
    <name type="scientific">Nocardiopsis tropica</name>
    <dbReference type="NCBI Taxonomy" id="109330"/>
    <lineage>
        <taxon>Bacteria</taxon>
        <taxon>Bacillati</taxon>
        <taxon>Actinomycetota</taxon>
        <taxon>Actinomycetes</taxon>
        <taxon>Streptosporangiales</taxon>
        <taxon>Nocardiopsidaceae</taxon>
        <taxon>Nocardiopsis</taxon>
    </lineage>
</organism>
<dbReference type="PANTHER" id="PTHR43335">
    <property type="entry name" value="ABC TRANSPORTER, ATP-BINDING PROTEIN"/>
    <property type="match status" value="1"/>
</dbReference>
<dbReference type="Proteomes" id="UP001432401">
    <property type="component" value="Unassembled WGS sequence"/>
</dbReference>
<dbReference type="Pfam" id="PF00005">
    <property type="entry name" value="ABC_tran"/>
    <property type="match status" value="1"/>
</dbReference>